<sequence>MDSTILPALRNLILSNPFQDLPALRNLQELPSPYQLPTMNRNSNDDIELGFQHGVERDSESANFWTAFTTILASPDQRNCLANSFALFLYVISHMVFFIANMIGAALVLLATFLAIFLIVLYTIAPEDRLQLIKSIFSSAHTDSPM</sequence>
<dbReference type="EMBL" id="JAUIQD010000001">
    <property type="protein sequence ID" value="KAK3364063.1"/>
    <property type="molecule type" value="Genomic_DNA"/>
</dbReference>
<name>A0AAJ0HWQ0_9PEZI</name>
<gene>
    <name evidence="2" type="ORF">B0T25DRAFT_563056</name>
</gene>
<comment type="caution">
    <text evidence="2">The sequence shown here is derived from an EMBL/GenBank/DDBJ whole genome shotgun (WGS) entry which is preliminary data.</text>
</comment>
<protein>
    <recommendedName>
        <fullName evidence="4">PRA1 family protein</fullName>
    </recommendedName>
</protein>
<feature type="transmembrane region" description="Helical" evidence="1">
    <location>
        <begin position="106"/>
        <end position="125"/>
    </location>
</feature>
<keyword evidence="1" id="KW-0472">Membrane</keyword>
<reference evidence="2" key="2">
    <citation type="submission" date="2023-06" db="EMBL/GenBank/DDBJ databases">
        <authorList>
            <consortium name="Lawrence Berkeley National Laboratory"/>
            <person name="Haridas S."/>
            <person name="Hensen N."/>
            <person name="Bonometti L."/>
            <person name="Westerberg I."/>
            <person name="Brannstrom I.O."/>
            <person name="Guillou S."/>
            <person name="Cros-Aarteil S."/>
            <person name="Calhoun S."/>
            <person name="Kuo A."/>
            <person name="Mondo S."/>
            <person name="Pangilinan J."/>
            <person name="Riley R."/>
            <person name="Labutti K."/>
            <person name="Andreopoulos B."/>
            <person name="Lipzen A."/>
            <person name="Chen C."/>
            <person name="Yanf M."/>
            <person name="Daum C."/>
            <person name="Ng V."/>
            <person name="Clum A."/>
            <person name="Steindorff A."/>
            <person name="Ohm R."/>
            <person name="Martin F."/>
            <person name="Silar P."/>
            <person name="Natvig D."/>
            <person name="Lalanne C."/>
            <person name="Gautier V."/>
            <person name="Ament-Velasquez S.L."/>
            <person name="Kruys A."/>
            <person name="Hutchinson M.I."/>
            <person name="Powell A.J."/>
            <person name="Barry K."/>
            <person name="Miller A.N."/>
            <person name="Grigoriev I.V."/>
            <person name="Debuchy R."/>
            <person name="Gladieux P."/>
            <person name="Thoren M.H."/>
            <person name="Johannesson H."/>
        </authorList>
    </citation>
    <scope>NUCLEOTIDE SEQUENCE</scope>
    <source>
        <strain evidence="2">CBS 955.72</strain>
    </source>
</reference>
<keyword evidence="1" id="KW-1133">Transmembrane helix</keyword>
<reference evidence="2" key="1">
    <citation type="journal article" date="2023" name="Mol. Phylogenet. Evol.">
        <title>Genome-scale phylogeny and comparative genomics of the fungal order Sordariales.</title>
        <authorList>
            <person name="Hensen N."/>
            <person name="Bonometti L."/>
            <person name="Westerberg I."/>
            <person name="Brannstrom I.O."/>
            <person name="Guillou S."/>
            <person name="Cros-Aarteil S."/>
            <person name="Calhoun S."/>
            <person name="Haridas S."/>
            <person name="Kuo A."/>
            <person name="Mondo S."/>
            <person name="Pangilinan J."/>
            <person name="Riley R."/>
            <person name="LaButti K."/>
            <person name="Andreopoulos B."/>
            <person name="Lipzen A."/>
            <person name="Chen C."/>
            <person name="Yan M."/>
            <person name="Daum C."/>
            <person name="Ng V."/>
            <person name="Clum A."/>
            <person name="Steindorff A."/>
            <person name="Ohm R.A."/>
            <person name="Martin F."/>
            <person name="Silar P."/>
            <person name="Natvig D.O."/>
            <person name="Lalanne C."/>
            <person name="Gautier V."/>
            <person name="Ament-Velasquez S.L."/>
            <person name="Kruys A."/>
            <person name="Hutchinson M.I."/>
            <person name="Powell A.J."/>
            <person name="Barry K."/>
            <person name="Miller A.N."/>
            <person name="Grigoriev I.V."/>
            <person name="Debuchy R."/>
            <person name="Gladieux P."/>
            <person name="Hiltunen Thoren M."/>
            <person name="Johannesson H."/>
        </authorList>
    </citation>
    <scope>NUCLEOTIDE SEQUENCE</scope>
    <source>
        <strain evidence="2">CBS 955.72</strain>
    </source>
</reference>
<evidence type="ECO:0008006" key="4">
    <source>
        <dbReference type="Google" id="ProtNLM"/>
    </source>
</evidence>
<organism evidence="2 3">
    <name type="scientific">Lasiosphaeria hispida</name>
    <dbReference type="NCBI Taxonomy" id="260671"/>
    <lineage>
        <taxon>Eukaryota</taxon>
        <taxon>Fungi</taxon>
        <taxon>Dikarya</taxon>
        <taxon>Ascomycota</taxon>
        <taxon>Pezizomycotina</taxon>
        <taxon>Sordariomycetes</taxon>
        <taxon>Sordariomycetidae</taxon>
        <taxon>Sordariales</taxon>
        <taxon>Lasiosphaeriaceae</taxon>
        <taxon>Lasiosphaeria</taxon>
    </lineage>
</organism>
<proteinExistence type="predicted"/>
<evidence type="ECO:0000313" key="3">
    <source>
        <dbReference type="Proteomes" id="UP001275084"/>
    </source>
</evidence>
<evidence type="ECO:0000256" key="1">
    <source>
        <dbReference type="SAM" id="Phobius"/>
    </source>
</evidence>
<accession>A0AAJ0HWQ0</accession>
<dbReference type="AlphaFoldDB" id="A0AAJ0HWQ0"/>
<dbReference type="Proteomes" id="UP001275084">
    <property type="component" value="Unassembled WGS sequence"/>
</dbReference>
<evidence type="ECO:0000313" key="2">
    <source>
        <dbReference type="EMBL" id="KAK3364063.1"/>
    </source>
</evidence>
<feature type="transmembrane region" description="Helical" evidence="1">
    <location>
        <begin position="80"/>
        <end position="100"/>
    </location>
</feature>
<keyword evidence="1" id="KW-0812">Transmembrane</keyword>
<keyword evidence="3" id="KW-1185">Reference proteome</keyword>